<name>A0A378RL63_MYROD</name>
<reference evidence="1 2" key="1">
    <citation type="submission" date="2018-06" db="EMBL/GenBank/DDBJ databases">
        <authorList>
            <consortium name="Pathogen Informatics"/>
            <person name="Doyle S."/>
        </authorList>
    </citation>
    <scope>NUCLEOTIDE SEQUENCE [LARGE SCALE GENOMIC DNA]</scope>
    <source>
        <strain evidence="1 2">NCTC11179</strain>
    </source>
</reference>
<sequence length="558" mass="59972">MKRIVGLTQFFIYTFIGIGYAQIGINTPKPDLSAALDIVSDNQGFLPPRIALKSTNDTETILKPAPGLLIYNTALVAKDKESVSPGYYYYTGGQWAKLADASNGWDTQGNYGIGGQNSFIGTLDDSDLVFKRNNIAVGLIGATNYALGHESLLKLTTGHNNIGIGLIALAKNKTGSFNTAVGSGALSQNLASFNTAVGSYALARTESGEGNTAVGRGSSENVDRGKYNTTMGYNAQQYGFTASYNTLIGSYAGYQNRAGVHNTALGFEALYNSSDSYNTAIGKGALYNLKPTYPNTGNLNVALGFQAGDNLISGGSNIFIGANAKAMDPTGANQLNIGNSIYGININAGNNARIGINTSEPNESAILDLSSTNRGFLPPRIELKGVDDQTTIENPAQGLLVYNPANVENQTLKAGYYYFTGQQWEVFNTGTLIKEQFYAPALVLPTMKDNLSTSSVDDIFYDVNSQFFTVKLYAIYQKQFGMVGDVDGPTRSAVKSNPTGVLTTYSMSELDYFVTYFDHTVFDPNSVKIDANGVLTYKIIPEGEISEKTYMNIVFKVK</sequence>
<proteinExistence type="predicted"/>
<organism evidence="1 2">
    <name type="scientific">Myroides odoratus</name>
    <name type="common">Flavobacterium odoratum</name>
    <dbReference type="NCBI Taxonomy" id="256"/>
    <lineage>
        <taxon>Bacteria</taxon>
        <taxon>Pseudomonadati</taxon>
        <taxon>Bacteroidota</taxon>
        <taxon>Flavobacteriia</taxon>
        <taxon>Flavobacteriales</taxon>
        <taxon>Flavobacteriaceae</taxon>
        <taxon>Myroides</taxon>
    </lineage>
</organism>
<gene>
    <name evidence="1" type="ORF">NCTC11179_01250</name>
</gene>
<dbReference type="RefSeq" id="WP_115090595.1">
    <property type="nucleotide sequence ID" value="NZ_CP068107.1"/>
</dbReference>
<evidence type="ECO:0008006" key="3">
    <source>
        <dbReference type="Google" id="ProtNLM"/>
    </source>
</evidence>
<keyword evidence="2" id="KW-1185">Reference proteome</keyword>
<dbReference type="Proteomes" id="UP000255024">
    <property type="component" value="Unassembled WGS sequence"/>
</dbReference>
<protein>
    <recommendedName>
        <fullName evidence="3">Hep_Hag</fullName>
    </recommendedName>
</protein>
<accession>A0A378RL63</accession>
<evidence type="ECO:0000313" key="1">
    <source>
        <dbReference type="EMBL" id="STZ27714.1"/>
    </source>
</evidence>
<dbReference type="EMBL" id="UGQL01000001">
    <property type="protein sequence ID" value="STZ27714.1"/>
    <property type="molecule type" value="Genomic_DNA"/>
</dbReference>
<dbReference type="AlphaFoldDB" id="A0A378RL63"/>
<evidence type="ECO:0000313" key="2">
    <source>
        <dbReference type="Proteomes" id="UP000255024"/>
    </source>
</evidence>